<gene>
    <name evidence="2" type="ORF">UX10_C0029G0021</name>
</gene>
<feature type="transmembrane region" description="Helical" evidence="1">
    <location>
        <begin position="7"/>
        <end position="24"/>
    </location>
</feature>
<evidence type="ECO:0000256" key="1">
    <source>
        <dbReference type="SAM" id="Phobius"/>
    </source>
</evidence>
<dbReference type="Proteomes" id="UP000033999">
    <property type="component" value="Unassembled WGS sequence"/>
</dbReference>
<comment type="caution">
    <text evidence="2">The sequence shown here is derived from an EMBL/GenBank/DDBJ whole genome shotgun (WGS) entry which is preliminary data.</text>
</comment>
<sequence length="71" mass="7997">MKHLLTLSYLAKNLGVVIGLVLVWRGVWHILDGIDMYVFDGNKMITAFGGIVIGLLILYLPDKDLKEIQKL</sequence>
<dbReference type="AlphaFoldDB" id="A0A0G1ME04"/>
<keyword evidence="1" id="KW-0472">Membrane</keyword>
<proteinExistence type="predicted"/>
<keyword evidence="1" id="KW-1133">Transmembrane helix</keyword>
<name>A0A0G1ME04_9BACT</name>
<dbReference type="EMBL" id="LCKX01000029">
    <property type="protein sequence ID" value="KKU06556.1"/>
    <property type="molecule type" value="Genomic_DNA"/>
</dbReference>
<reference evidence="2 3" key="1">
    <citation type="journal article" date="2015" name="Nature">
        <title>rRNA introns, odd ribosomes, and small enigmatic genomes across a large radiation of phyla.</title>
        <authorList>
            <person name="Brown C.T."/>
            <person name="Hug L.A."/>
            <person name="Thomas B.C."/>
            <person name="Sharon I."/>
            <person name="Castelle C.J."/>
            <person name="Singh A."/>
            <person name="Wilkins M.J."/>
            <person name="Williams K.H."/>
            <person name="Banfield J.F."/>
        </authorList>
    </citation>
    <scope>NUCLEOTIDE SEQUENCE [LARGE SCALE GENOMIC DNA]</scope>
</reference>
<keyword evidence="1" id="KW-0812">Transmembrane</keyword>
<evidence type="ECO:0000313" key="3">
    <source>
        <dbReference type="Proteomes" id="UP000033999"/>
    </source>
</evidence>
<feature type="transmembrane region" description="Helical" evidence="1">
    <location>
        <begin position="44"/>
        <end position="61"/>
    </location>
</feature>
<evidence type="ECO:0000313" key="2">
    <source>
        <dbReference type="EMBL" id="KKU06556.1"/>
    </source>
</evidence>
<organism evidence="2 3">
    <name type="scientific">Candidatus Magasanikbacteria bacterium GW2011_GWA2_45_39</name>
    <dbReference type="NCBI Taxonomy" id="1619041"/>
    <lineage>
        <taxon>Bacteria</taxon>
        <taxon>Candidatus Magasanikiibacteriota</taxon>
    </lineage>
</organism>
<protein>
    <submittedName>
        <fullName evidence="2">Uncharacterized protein</fullName>
    </submittedName>
</protein>
<accession>A0A0G1ME04</accession>